<dbReference type="RefSeq" id="WP_179425552.1">
    <property type="nucleotide sequence ID" value="NZ_JACBZP010000001.1"/>
</dbReference>
<dbReference type="Gene3D" id="3.40.190.10">
    <property type="entry name" value="Periplasmic binding protein-like II"/>
    <property type="match status" value="2"/>
</dbReference>
<dbReference type="PANTHER" id="PTHR30222">
    <property type="entry name" value="SPERMIDINE/PUTRESCINE-BINDING PERIPLASMIC PROTEIN"/>
    <property type="match status" value="1"/>
</dbReference>
<keyword evidence="3" id="KW-0732">Signal</keyword>
<keyword evidence="6" id="KW-1185">Reference proteome</keyword>
<dbReference type="GO" id="GO:0019808">
    <property type="term" value="F:polyamine binding"/>
    <property type="evidence" value="ECO:0007669"/>
    <property type="project" value="InterPro"/>
</dbReference>
<evidence type="ECO:0000256" key="1">
    <source>
        <dbReference type="ARBA" id="ARBA00004418"/>
    </source>
</evidence>
<proteinExistence type="predicted"/>
<reference evidence="5 6" key="1">
    <citation type="submission" date="2020-07" db="EMBL/GenBank/DDBJ databases">
        <title>Sequencing the genomes of 1000 actinobacteria strains.</title>
        <authorList>
            <person name="Klenk H.-P."/>
        </authorList>
    </citation>
    <scope>NUCLEOTIDE SEQUENCE [LARGE SCALE GENOMIC DNA]</scope>
    <source>
        <strain evidence="5 6">DSM 26341</strain>
    </source>
</reference>
<evidence type="ECO:0000256" key="2">
    <source>
        <dbReference type="ARBA" id="ARBA00022448"/>
    </source>
</evidence>
<comment type="caution">
    <text evidence="5">The sequence shown here is derived from an EMBL/GenBank/DDBJ whole genome shotgun (WGS) entry which is preliminary data.</text>
</comment>
<dbReference type="Proteomes" id="UP000539111">
    <property type="component" value="Unassembled WGS sequence"/>
</dbReference>
<protein>
    <submittedName>
        <fullName evidence="5">Spermidine/putrescine transport system substrate-binding protein</fullName>
    </submittedName>
</protein>
<dbReference type="PRINTS" id="PR00909">
    <property type="entry name" value="SPERMDNBNDNG"/>
</dbReference>
<name>A0A7Z0D143_9MICO</name>
<gene>
    <name evidence="5" type="ORF">BJY26_000614</name>
</gene>
<dbReference type="EMBL" id="JACBZP010000001">
    <property type="protein sequence ID" value="NYI66308.1"/>
    <property type="molecule type" value="Genomic_DNA"/>
</dbReference>
<evidence type="ECO:0000256" key="4">
    <source>
        <dbReference type="ARBA" id="ARBA00022764"/>
    </source>
</evidence>
<keyword evidence="2" id="KW-0813">Transport</keyword>
<evidence type="ECO:0000313" key="5">
    <source>
        <dbReference type="EMBL" id="NYI66308.1"/>
    </source>
</evidence>
<keyword evidence="4" id="KW-0574">Periplasm</keyword>
<dbReference type="Pfam" id="PF13416">
    <property type="entry name" value="SBP_bac_8"/>
    <property type="match status" value="1"/>
</dbReference>
<dbReference type="InterPro" id="IPR001188">
    <property type="entry name" value="Sperm_putr-bd"/>
</dbReference>
<dbReference type="PANTHER" id="PTHR30222:SF2">
    <property type="entry name" value="ABC TRANSPORTER SUBSTRATE-BINDING PROTEIN"/>
    <property type="match status" value="1"/>
</dbReference>
<dbReference type="InterPro" id="IPR006059">
    <property type="entry name" value="SBP"/>
</dbReference>
<evidence type="ECO:0000256" key="3">
    <source>
        <dbReference type="ARBA" id="ARBA00022729"/>
    </source>
</evidence>
<organism evidence="5 6">
    <name type="scientific">Spelaeicoccus albus</name>
    <dbReference type="NCBI Taxonomy" id="1280376"/>
    <lineage>
        <taxon>Bacteria</taxon>
        <taxon>Bacillati</taxon>
        <taxon>Actinomycetota</taxon>
        <taxon>Actinomycetes</taxon>
        <taxon>Micrococcales</taxon>
        <taxon>Brevibacteriaceae</taxon>
        <taxon>Spelaeicoccus</taxon>
    </lineage>
</organism>
<dbReference type="PROSITE" id="PS51318">
    <property type="entry name" value="TAT"/>
    <property type="match status" value="1"/>
</dbReference>
<accession>A0A7Z0D143</accession>
<evidence type="ECO:0000313" key="6">
    <source>
        <dbReference type="Proteomes" id="UP000539111"/>
    </source>
</evidence>
<dbReference type="AlphaFoldDB" id="A0A7Z0D143"/>
<dbReference type="SUPFAM" id="SSF53850">
    <property type="entry name" value="Periplasmic binding protein-like II"/>
    <property type="match status" value="1"/>
</dbReference>
<dbReference type="GO" id="GO:0015846">
    <property type="term" value="P:polyamine transport"/>
    <property type="evidence" value="ECO:0007669"/>
    <property type="project" value="InterPro"/>
</dbReference>
<comment type="subcellular location">
    <subcellularLocation>
        <location evidence="1">Periplasm</location>
    </subcellularLocation>
</comment>
<dbReference type="InterPro" id="IPR006311">
    <property type="entry name" value="TAT_signal"/>
</dbReference>
<dbReference type="CDD" id="cd13590">
    <property type="entry name" value="PBP2_PotD_PotF_like"/>
    <property type="match status" value="1"/>
</dbReference>
<dbReference type="GO" id="GO:0042597">
    <property type="term" value="C:periplasmic space"/>
    <property type="evidence" value="ECO:0007669"/>
    <property type="project" value="UniProtKB-SubCell"/>
</dbReference>
<sequence>MSRADDEPVRILAPRDKAGTISRRAVLAGFGVLAGAGLAGCSAGTAVASSAVPDGKPENLLNVYSWGDYSDPADIKRFTKKHGPSVQIASFGSNQEMIAKLSATRGTSGYDIVVPTGLFVPEMAEHKLLQKLDKSRIPNFSAMDPAYIHQTWDPDSEYAICKASGTTGFMYDTTAIKRDLTSWSDFLDAVQHEASGKTALQTDPWEVCCCYLAAHGKSPNTTDTAVLDACEKFLVNKIAPHIKAYLSTATSAVSQGGFTLLHAYNGDARQAIMASKHPDKWKFVYPTPTANLWMDTWAIARGTQHPDAAYEFINYMLEPDVSFNEMQYIGYATGVGGVEARARREKVKYTELIFPADDVMKRLTPSKINSATERLNEILNKTKARSGA</sequence>